<evidence type="ECO:0000313" key="2">
    <source>
        <dbReference type="Proteomes" id="UP000015106"/>
    </source>
</evidence>
<sequence>MDFIMKRVIFLCCKLHIQRNG</sequence>
<dbReference type="Proteomes" id="UP000015106">
    <property type="component" value="Chromosome 7"/>
</dbReference>
<keyword evidence="2" id="KW-1185">Reference proteome</keyword>
<reference evidence="1" key="2">
    <citation type="submission" date="2018-03" db="EMBL/GenBank/DDBJ databases">
        <title>The Triticum urartu genome reveals the dynamic nature of wheat genome evolution.</title>
        <authorList>
            <person name="Ling H."/>
            <person name="Ma B."/>
            <person name="Shi X."/>
            <person name="Liu H."/>
            <person name="Dong L."/>
            <person name="Sun H."/>
            <person name="Cao Y."/>
            <person name="Gao Q."/>
            <person name="Zheng S."/>
            <person name="Li Y."/>
            <person name="Yu Y."/>
            <person name="Du H."/>
            <person name="Qi M."/>
            <person name="Li Y."/>
            <person name="Yu H."/>
            <person name="Cui Y."/>
            <person name="Wang N."/>
            <person name="Chen C."/>
            <person name="Wu H."/>
            <person name="Zhao Y."/>
            <person name="Zhang J."/>
            <person name="Li Y."/>
            <person name="Zhou W."/>
            <person name="Zhang B."/>
            <person name="Hu W."/>
            <person name="Eijk M."/>
            <person name="Tang J."/>
            <person name="Witsenboer H."/>
            <person name="Zhao S."/>
            <person name="Li Z."/>
            <person name="Zhang A."/>
            <person name="Wang D."/>
            <person name="Liang C."/>
        </authorList>
    </citation>
    <scope>NUCLEOTIDE SEQUENCE [LARGE SCALE GENOMIC DNA]</scope>
    <source>
        <strain evidence="1">cv. G1812</strain>
    </source>
</reference>
<evidence type="ECO:0000313" key="1">
    <source>
        <dbReference type="EnsemblPlants" id="TuG1812G0700001044.01.T01.cds245290"/>
    </source>
</evidence>
<accession>A0A8R7UZV7</accession>
<protein>
    <submittedName>
        <fullName evidence="1">Uncharacterized protein</fullName>
    </submittedName>
</protein>
<proteinExistence type="predicted"/>
<name>A0A8R7UZV7_TRIUA</name>
<reference evidence="2" key="1">
    <citation type="journal article" date="2013" name="Nature">
        <title>Draft genome of the wheat A-genome progenitor Triticum urartu.</title>
        <authorList>
            <person name="Ling H.Q."/>
            <person name="Zhao S."/>
            <person name="Liu D."/>
            <person name="Wang J."/>
            <person name="Sun H."/>
            <person name="Zhang C."/>
            <person name="Fan H."/>
            <person name="Li D."/>
            <person name="Dong L."/>
            <person name="Tao Y."/>
            <person name="Gao C."/>
            <person name="Wu H."/>
            <person name="Li Y."/>
            <person name="Cui Y."/>
            <person name="Guo X."/>
            <person name="Zheng S."/>
            <person name="Wang B."/>
            <person name="Yu K."/>
            <person name="Liang Q."/>
            <person name="Yang W."/>
            <person name="Lou X."/>
            <person name="Chen J."/>
            <person name="Feng M."/>
            <person name="Jian J."/>
            <person name="Zhang X."/>
            <person name="Luo G."/>
            <person name="Jiang Y."/>
            <person name="Liu J."/>
            <person name="Wang Z."/>
            <person name="Sha Y."/>
            <person name="Zhang B."/>
            <person name="Wu H."/>
            <person name="Tang D."/>
            <person name="Shen Q."/>
            <person name="Xue P."/>
            <person name="Zou S."/>
            <person name="Wang X."/>
            <person name="Liu X."/>
            <person name="Wang F."/>
            <person name="Yang Y."/>
            <person name="An X."/>
            <person name="Dong Z."/>
            <person name="Zhang K."/>
            <person name="Zhang X."/>
            <person name="Luo M.C."/>
            <person name="Dvorak J."/>
            <person name="Tong Y."/>
            <person name="Wang J."/>
            <person name="Yang H."/>
            <person name="Li Z."/>
            <person name="Wang D."/>
            <person name="Zhang A."/>
            <person name="Wang J."/>
        </authorList>
    </citation>
    <scope>NUCLEOTIDE SEQUENCE</scope>
    <source>
        <strain evidence="2">cv. G1812</strain>
    </source>
</reference>
<dbReference type="Gramene" id="TuG1812G0700001044.01.T01">
    <property type="protein sequence ID" value="TuG1812G0700001044.01.T01.cds245290"/>
    <property type="gene ID" value="TuG1812G0700001044.01"/>
</dbReference>
<organism evidence="1 2">
    <name type="scientific">Triticum urartu</name>
    <name type="common">Red wild einkorn</name>
    <name type="synonym">Crithodium urartu</name>
    <dbReference type="NCBI Taxonomy" id="4572"/>
    <lineage>
        <taxon>Eukaryota</taxon>
        <taxon>Viridiplantae</taxon>
        <taxon>Streptophyta</taxon>
        <taxon>Embryophyta</taxon>
        <taxon>Tracheophyta</taxon>
        <taxon>Spermatophyta</taxon>
        <taxon>Magnoliopsida</taxon>
        <taxon>Liliopsida</taxon>
        <taxon>Poales</taxon>
        <taxon>Poaceae</taxon>
        <taxon>BOP clade</taxon>
        <taxon>Pooideae</taxon>
        <taxon>Triticodae</taxon>
        <taxon>Triticeae</taxon>
        <taxon>Triticinae</taxon>
        <taxon>Triticum</taxon>
    </lineage>
</organism>
<reference evidence="1" key="3">
    <citation type="submission" date="2022-06" db="UniProtKB">
        <authorList>
            <consortium name="EnsemblPlants"/>
        </authorList>
    </citation>
    <scope>IDENTIFICATION</scope>
</reference>
<dbReference type="AlphaFoldDB" id="A0A8R7UZV7"/>
<dbReference type="EnsemblPlants" id="TuG1812G0700001044.01.T01">
    <property type="protein sequence ID" value="TuG1812G0700001044.01.T01.cds245290"/>
    <property type="gene ID" value="TuG1812G0700001044.01"/>
</dbReference>